<organism evidence="5 6">
    <name type="scientific">Catenovulum sediminis</name>
    <dbReference type="NCBI Taxonomy" id="1740262"/>
    <lineage>
        <taxon>Bacteria</taxon>
        <taxon>Pseudomonadati</taxon>
        <taxon>Pseudomonadota</taxon>
        <taxon>Gammaproteobacteria</taxon>
        <taxon>Alteromonadales</taxon>
        <taxon>Alteromonadaceae</taxon>
        <taxon>Catenovulum</taxon>
    </lineage>
</organism>
<dbReference type="PANTHER" id="PTHR10146:SF14">
    <property type="entry name" value="PYRIDOXAL PHOSPHATE HOMEOSTASIS PROTEIN"/>
    <property type="match status" value="1"/>
</dbReference>
<feature type="domain" description="Alanine racemase N-terminal" evidence="4">
    <location>
        <begin position="11"/>
        <end position="224"/>
    </location>
</feature>
<evidence type="ECO:0000256" key="3">
    <source>
        <dbReference type="RuleBase" id="RU004514"/>
    </source>
</evidence>
<evidence type="ECO:0000256" key="1">
    <source>
        <dbReference type="ARBA" id="ARBA00022898"/>
    </source>
</evidence>
<name>A0ABV1RL47_9ALTE</name>
<dbReference type="HAMAP" id="MF_02087">
    <property type="entry name" value="PLP_homeostasis"/>
    <property type="match status" value="1"/>
</dbReference>
<reference evidence="5 6" key="1">
    <citation type="submission" date="2024-06" db="EMBL/GenBank/DDBJ databases">
        <authorList>
            <person name="Chen R.Y."/>
        </authorList>
    </citation>
    <scope>NUCLEOTIDE SEQUENCE [LARGE SCALE GENOMIC DNA]</scope>
    <source>
        <strain evidence="5 6">D2</strain>
    </source>
</reference>
<protein>
    <recommendedName>
        <fullName evidence="2">Pyridoxal phosphate homeostasis protein</fullName>
        <shortName evidence="2">PLP homeostasis protein</shortName>
    </recommendedName>
</protein>
<accession>A0ABV1RL47</accession>
<feature type="modified residue" description="N6-(pyridoxal phosphate)lysine" evidence="2">
    <location>
        <position position="33"/>
    </location>
</feature>
<keyword evidence="1 2" id="KW-0663">Pyridoxal phosphate</keyword>
<dbReference type="InterPro" id="IPR029066">
    <property type="entry name" value="PLP-binding_barrel"/>
</dbReference>
<dbReference type="PIRSF" id="PIRSF004848">
    <property type="entry name" value="YBL036c_PLPDEIII"/>
    <property type="match status" value="1"/>
</dbReference>
<keyword evidence="6" id="KW-1185">Reference proteome</keyword>
<dbReference type="RefSeq" id="WP_143872736.1">
    <property type="nucleotide sequence ID" value="NZ_CP041660.1"/>
</dbReference>
<proteinExistence type="inferred from homology"/>
<dbReference type="Pfam" id="PF01168">
    <property type="entry name" value="Ala_racemase_N"/>
    <property type="match status" value="1"/>
</dbReference>
<comment type="similarity">
    <text evidence="2 3">Belongs to the pyridoxal phosphate-binding protein YggS/PROSC family.</text>
</comment>
<comment type="function">
    <text evidence="2">Pyridoxal 5'-phosphate (PLP)-binding protein, which is involved in PLP homeostasis.</text>
</comment>
<dbReference type="NCBIfam" id="TIGR00044">
    <property type="entry name" value="YggS family pyridoxal phosphate-dependent enzyme"/>
    <property type="match status" value="1"/>
</dbReference>
<dbReference type="EMBL" id="JBELOE010000265">
    <property type="protein sequence ID" value="MER2493605.1"/>
    <property type="molecule type" value="Genomic_DNA"/>
</dbReference>
<evidence type="ECO:0000313" key="6">
    <source>
        <dbReference type="Proteomes" id="UP001467690"/>
    </source>
</evidence>
<comment type="caution">
    <text evidence="5">The sequence shown here is derived from an EMBL/GenBank/DDBJ whole genome shotgun (WGS) entry which is preliminary data.</text>
</comment>
<evidence type="ECO:0000259" key="4">
    <source>
        <dbReference type="Pfam" id="PF01168"/>
    </source>
</evidence>
<evidence type="ECO:0000256" key="2">
    <source>
        <dbReference type="HAMAP-Rule" id="MF_02087"/>
    </source>
</evidence>
<dbReference type="Proteomes" id="UP001467690">
    <property type="component" value="Unassembled WGS sequence"/>
</dbReference>
<dbReference type="InterPro" id="IPR001608">
    <property type="entry name" value="Ala_racemase_N"/>
</dbReference>
<dbReference type="PANTHER" id="PTHR10146">
    <property type="entry name" value="PROLINE SYNTHETASE CO-TRANSCRIBED BACTERIAL HOMOLOG PROTEIN"/>
    <property type="match status" value="1"/>
</dbReference>
<dbReference type="SUPFAM" id="SSF51419">
    <property type="entry name" value="PLP-binding barrel"/>
    <property type="match status" value="1"/>
</dbReference>
<evidence type="ECO:0000313" key="5">
    <source>
        <dbReference type="EMBL" id="MER2493605.1"/>
    </source>
</evidence>
<gene>
    <name evidence="5" type="ORF">ABS311_17135</name>
</gene>
<dbReference type="InterPro" id="IPR011078">
    <property type="entry name" value="PyrdxlP_homeostasis"/>
</dbReference>
<dbReference type="Gene3D" id="3.20.20.10">
    <property type="entry name" value="Alanine racemase"/>
    <property type="match status" value="1"/>
</dbReference>
<dbReference type="PROSITE" id="PS01211">
    <property type="entry name" value="UPF0001"/>
    <property type="match status" value="1"/>
</dbReference>
<sequence>MTDIGQNILSVKAQINDLNQQYQQNAELLAVSKTKPKEDVITAYHAGQRKFGENYVQEGVEKIAALQSYTDIEWHFIGPLQSNKTKPVAEYFDWVQSIDRLKIAKRLNDQRPANKGPLNVCIQVNISNEANKSGVVLEELEALAQQVAQLPELKLRGLMAIPLKTHDTMELSEMFIALQKAFINLKDKYPTIDTLSMGMTADMQLAIKNGSTMVRIGTAIFGAREKPNSKKTEDL</sequence>
<dbReference type="CDD" id="cd06824">
    <property type="entry name" value="PLPDE_III_Yggs_like"/>
    <property type="match status" value="1"/>
</dbReference>